<protein>
    <submittedName>
        <fullName evidence="1">Uncharacterized protein</fullName>
    </submittedName>
</protein>
<organism evidence="1 2">
    <name type="scientific">Beta vulgaris subsp. vulgaris</name>
    <name type="common">Beet</name>
    <dbReference type="NCBI Taxonomy" id="3555"/>
    <lineage>
        <taxon>Eukaryota</taxon>
        <taxon>Viridiplantae</taxon>
        <taxon>Streptophyta</taxon>
        <taxon>Embryophyta</taxon>
        <taxon>Tracheophyta</taxon>
        <taxon>Spermatophyta</taxon>
        <taxon>Magnoliopsida</taxon>
        <taxon>eudicotyledons</taxon>
        <taxon>Gunneridae</taxon>
        <taxon>Pentapetalae</taxon>
        <taxon>Caryophyllales</taxon>
        <taxon>Chenopodiaceae</taxon>
        <taxon>Betoideae</taxon>
        <taxon>Beta</taxon>
    </lineage>
</organism>
<evidence type="ECO:0000313" key="2">
    <source>
        <dbReference type="Proteomes" id="UP000035740"/>
    </source>
</evidence>
<reference evidence="1 2" key="1">
    <citation type="journal article" date="2014" name="Nature">
        <title>The genome of the recently domesticated crop plant sugar beet (Beta vulgaris).</title>
        <authorList>
            <person name="Dohm J.C."/>
            <person name="Minoche A.E."/>
            <person name="Holtgrawe D."/>
            <person name="Capella-Gutierrez S."/>
            <person name="Zakrzewski F."/>
            <person name="Tafer H."/>
            <person name="Rupp O."/>
            <person name="Sorensen T.R."/>
            <person name="Stracke R."/>
            <person name="Reinhardt R."/>
            <person name="Goesmann A."/>
            <person name="Kraft T."/>
            <person name="Schulz B."/>
            <person name="Stadler P.F."/>
            <person name="Schmidt T."/>
            <person name="Gabaldon T."/>
            <person name="Lehrach H."/>
            <person name="Weisshaar B."/>
            <person name="Himmelbauer H."/>
        </authorList>
    </citation>
    <scope>NUCLEOTIDE SEQUENCE [LARGE SCALE GENOMIC DNA]</scope>
    <source>
        <tissue evidence="1">Taproot</tissue>
    </source>
</reference>
<sequence length="328" mass="37040">MRIQIKGKSFQLELSNGFLNFPIKLIEWVSNVLNGCSKLIEFEHSRRFGCLWWKIQSGCNRWGWFFKLSVKIKGIWYSVLVPALGSVNPWRNFVHAFLHVSQEGSSLVAAIVSECRDIGLDSCAFLQQESSPLSHDSELKLEVDALLNWENLQFDSSHPKLERMIHHVKESNITCDAMCLLNNEPFKNNNVNKEKMSTNPERLSENASLCGNGSALYFANKVCIKGSLVYVDGDEVSTCGNGDGRNAVSIGDLSVDSLLSPNSNMSNVVPIPTLQRPFKKNQCQLLNHLGFHRNMEKNHQSQVLRQIKVKKKGVQVARKWCSEEYPNG</sequence>
<dbReference type="Gramene" id="KMS95825">
    <property type="protein sequence ID" value="KMS95825"/>
    <property type="gene ID" value="BVRB_004800"/>
</dbReference>
<dbReference type="AlphaFoldDB" id="A0A0J8DY76"/>
<evidence type="ECO:0000313" key="1">
    <source>
        <dbReference type="EMBL" id="KMS95825.1"/>
    </source>
</evidence>
<keyword evidence="2" id="KW-1185">Reference proteome</keyword>
<accession>A0A0J8DY76</accession>
<proteinExistence type="predicted"/>
<gene>
    <name evidence="1" type="ORF">BVRB_004800</name>
</gene>
<dbReference type="Proteomes" id="UP000035740">
    <property type="component" value="Unassembled WGS sequence"/>
</dbReference>
<name>A0A0J8DY76_BETVV</name>
<dbReference type="EMBL" id="KQ090433">
    <property type="protein sequence ID" value="KMS95825.1"/>
    <property type="molecule type" value="Genomic_DNA"/>
</dbReference>